<dbReference type="Proteomes" id="UP000774617">
    <property type="component" value="Unassembled WGS sequence"/>
</dbReference>
<dbReference type="SUPFAM" id="SSF52047">
    <property type="entry name" value="RNI-like"/>
    <property type="match status" value="1"/>
</dbReference>
<feature type="region of interest" description="Disordered" evidence="1">
    <location>
        <begin position="170"/>
        <end position="200"/>
    </location>
</feature>
<keyword evidence="4" id="KW-1185">Reference proteome</keyword>
<dbReference type="Gene3D" id="3.80.10.10">
    <property type="entry name" value="Ribonuclease Inhibitor"/>
    <property type="match status" value="1"/>
</dbReference>
<feature type="compositionally biased region" description="Basic residues" evidence="1">
    <location>
        <begin position="117"/>
        <end position="128"/>
    </location>
</feature>
<accession>A0ABQ8GIY5</accession>
<sequence length="473" mass="55051">MSLQLCPRPARHQNINLNVELHGLCKLPDEMIEIVLRALSTDDILHVRRLNRRMDYTTWYWVSRRYFTITRVPLCLDGLIKVCRFITAEQDFRSNFTKLELDAGIHCHSEEDDRPPVTRKQRKQRRQLAHNAKCPSNALHKLVKEEEEEEEEEEEFVMEDAQAGVKRARSYHPYDNPDEFKPRKKYRGHPLPTSPLMNSDAHKGKVYGRRIINKCFELLPNIREINICHRVDGIEQRERAKWVSDHRMASAEAVALLNALIANPKPLKRLTFGVTRFDRDRNEGLMLLANLANIPGQRILKLQPSFASLEHFSISLDTNTLDSVEDFAYDALPALLHLMPNLRSLELAFSKRNRRTHPTKQFRRLAECMPVLEKLETLRLFQGRIETDSFMRILRKSLSSLLRVDVVHLRIFDIFTPGQPNESADWPRIVERVQQELLLGVLDDGYMVTEHNDPGLMNKLLLFRMMGAQSVAE</sequence>
<proteinExistence type="predicted"/>
<feature type="domain" description="F-box" evidence="2">
    <location>
        <begin position="21"/>
        <end position="54"/>
    </location>
</feature>
<name>A0ABQ8GIY5_9PEZI</name>
<evidence type="ECO:0000256" key="1">
    <source>
        <dbReference type="SAM" id="MobiDB-lite"/>
    </source>
</evidence>
<feature type="region of interest" description="Disordered" evidence="1">
    <location>
        <begin position="108"/>
        <end position="132"/>
    </location>
</feature>
<comment type="caution">
    <text evidence="3">The sequence shown here is derived from an EMBL/GenBank/DDBJ whole genome shotgun (WGS) entry which is preliminary data.</text>
</comment>
<dbReference type="EMBL" id="JAGTJR010000007">
    <property type="protein sequence ID" value="KAH7057249.1"/>
    <property type="molecule type" value="Genomic_DNA"/>
</dbReference>
<protein>
    <recommendedName>
        <fullName evidence="2">F-box domain-containing protein</fullName>
    </recommendedName>
</protein>
<organism evidence="3 4">
    <name type="scientific">Macrophomina phaseolina</name>
    <dbReference type="NCBI Taxonomy" id="35725"/>
    <lineage>
        <taxon>Eukaryota</taxon>
        <taxon>Fungi</taxon>
        <taxon>Dikarya</taxon>
        <taxon>Ascomycota</taxon>
        <taxon>Pezizomycotina</taxon>
        <taxon>Dothideomycetes</taxon>
        <taxon>Dothideomycetes incertae sedis</taxon>
        <taxon>Botryosphaeriales</taxon>
        <taxon>Botryosphaeriaceae</taxon>
        <taxon>Macrophomina</taxon>
    </lineage>
</organism>
<gene>
    <name evidence="3" type="ORF">B0J12DRAFT_697121</name>
</gene>
<dbReference type="InterPro" id="IPR032675">
    <property type="entry name" value="LRR_dom_sf"/>
</dbReference>
<dbReference type="InterPro" id="IPR001810">
    <property type="entry name" value="F-box_dom"/>
</dbReference>
<reference evidence="3 4" key="1">
    <citation type="journal article" date="2021" name="Nat. Commun.">
        <title>Genetic determinants of endophytism in the Arabidopsis root mycobiome.</title>
        <authorList>
            <person name="Mesny F."/>
            <person name="Miyauchi S."/>
            <person name="Thiergart T."/>
            <person name="Pickel B."/>
            <person name="Atanasova L."/>
            <person name="Karlsson M."/>
            <person name="Huettel B."/>
            <person name="Barry K.W."/>
            <person name="Haridas S."/>
            <person name="Chen C."/>
            <person name="Bauer D."/>
            <person name="Andreopoulos W."/>
            <person name="Pangilinan J."/>
            <person name="LaButti K."/>
            <person name="Riley R."/>
            <person name="Lipzen A."/>
            <person name="Clum A."/>
            <person name="Drula E."/>
            <person name="Henrissat B."/>
            <person name="Kohler A."/>
            <person name="Grigoriev I.V."/>
            <person name="Martin F.M."/>
            <person name="Hacquard S."/>
        </authorList>
    </citation>
    <scope>NUCLEOTIDE SEQUENCE [LARGE SCALE GENOMIC DNA]</scope>
    <source>
        <strain evidence="3 4">MPI-SDFR-AT-0080</strain>
    </source>
</reference>
<dbReference type="PROSITE" id="PS50181">
    <property type="entry name" value="FBOX"/>
    <property type="match status" value="1"/>
</dbReference>
<evidence type="ECO:0000313" key="4">
    <source>
        <dbReference type="Proteomes" id="UP000774617"/>
    </source>
</evidence>
<evidence type="ECO:0000313" key="3">
    <source>
        <dbReference type="EMBL" id="KAH7057249.1"/>
    </source>
</evidence>
<evidence type="ECO:0000259" key="2">
    <source>
        <dbReference type="PROSITE" id="PS50181"/>
    </source>
</evidence>